<keyword evidence="3" id="KW-0399">Innate immunity</keyword>
<evidence type="ECO:0000313" key="7">
    <source>
        <dbReference type="Ensembl" id="ENSPKIP00000017597.1"/>
    </source>
</evidence>
<reference evidence="7" key="1">
    <citation type="submission" date="2025-08" db="UniProtKB">
        <authorList>
            <consortium name="Ensembl"/>
        </authorList>
    </citation>
    <scope>IDENTIFICATION</scope>
</reference>
<dbReference type="Gene3D" id="1.10.533.10">
    <property type="entry name" value="Death Domain, Fas"/>
    <property type="match status" value="1"/>
</dbReference>
<accession>A0A3B3RG64</accession>
<dbReference type="InterPro" id="IPR033516">
    <property type="entry name" value="CARD8/ASC/NALP1_CARD"/>
</dbReference>
<dbReference type="PANTHER" id="PTHR46985:SF2">
    <property type="entry name" value="APOPTOSIS-ASSOCIATED SPECK-LIKE PROTEIN CONTAINING A CARD"/>
    <property type="match status" value="1"/>
</dbReference>
<keyword evidence="2" id="KW-0963">Cytoplasm</keyword>
<dbReference type="Pfam" id="PF00619">
    <property type="entry name" value="CARD"/>
    <property type="match status" value="1"/>
</dbReference>
<keyword evidence="5" id="KW-0395">Inflammatory response</keyword>
<keyword evidence="8" id="KW-1185">Reference proteome</keyword>
<comment type="subcellular location">
    <subcellularLocation>
        <location evidence="1">Cytoplasm</location>
        <location evidence="1">Cytosol</location>
    </subcellularLocation>
</comment>
<feature type="domain" description="CARD" evidence="6">
    <location>
        <begin position="15"/>
        <end position="73"/>
    </location>
</feature>
<dbReference type="PANTHER" id="PTHR46985">
    <property type="entry name" value="NACHT, LRR AND PYD DOMAINS-CONTAINING PROTEIN 1"/>
    <property type="match status" value="1"/>
</dbReference>
<evidence type="ECO:0000256" key="2">
    <source>
        <dbReference type="ARBA" id="ARBA00022490"/>
    </source>
</evidence>
<dbReference type="SUPFAM" id="SSF47986">
    <property type="entry name" value="DEATH domain"/>
    <property type="match status" value="1"/>
</dbReference>
<dbReference type="PROSITE" id="PS50209">
    <property type="entry name" value="CARD"/>
    <property type="match status" value="1"/>
</dbReference>
<organism evidence="7 8">
    <name type="scientific">Paramormyrops kingsleyae</name>
    <dbReference type="NCBI Taxonomy" id="1676925"/>
    <lineage>
        <taxon>Eukaryota</taxon>
        <taxon>Metazoa</taxon>
        <taxon>Chordata</taxon>
        <taxon>Craniata</taxon>
        <taxon>Vertebrata</taxon>
        <taxon>Euteleostomi</taxon>
        <taxon>Actinopterygii</taxon>
        <taxon>Neopterygii</taxon>
        <taxon>Teleostei</taxon>
        <taxon>Osteoglossocephala</taxon>
        <taxon>Osteoglossomorpha</taxon>
        <taxon>Osteoglossiformes</taxon>
        <taxon>Mormyridae</taxon>
        <taxon>Paramormyrops</taxon>
    </lineage>
</organism>
<evidence type="ECO:0000256" key="3">
    <source>
        <dbReference type="ARBA" id="ARBA00022588"/>
    </source>
</evidence>
<dbReference type="GO" id="GO:0006954">
    <property type="term" value="P:inflammatory response"/>
    <property type="evidence" value="ECO:0007669"/>
    <property type="project" value="UniProtKB-KW"/>
</dbReference>
<dbReference type="InterPro" id="IPR051249">
    <property type="entry name" value="NLRP_Inflammasome"/>
</dbReference>
<name>A0A3B3RG64_9TELE</name>
<evidence type="ECO:0000259" key="6">
    <source>
        <dbReference type="PROSITE" id="PS50209"/>
    </source>
</evidence>
<dbReference type="GeneTree" id="ENSGT01110000267532"/>
<dbReference type="GO" id="GO:0005829">
    <property type="term" value="C:cytosol"/>
    <property type="evidence" value="ECO:0007669"/>
    <property type="project" value="UniProtKB-SubCell"/>
</dbReference>
<reference evidence="7" key="2">
    <citation type="submission" date="2025-09" db="UniProtKB">
        <authorList>
            <consortium name="Ensembl"/>
        </authorList>
    </citation>
    <scope>IDENTIFICATION</scope>
</reference>
<dbReference type="Proteomes" id="UP000261540">
    <property type="component" value="Unplaced"/>
</dbReference>
<keyword evidence="4" id="KW-0391">Immunity</keyword>
<dbReference type="Ensembl" id="ENSPKIT00000042110.1">
    <property type="protein sequence ID" value="ENSPKIP00000017597.1"/>
    <property type="gene ID" value="ENSPKIG00000003442.1"/>
</dbReference>
<proteinExistence type="predicted"/>
<evidence type="ECO:0000256" key="1">
    <source>
        <dbReference type="ARBA" id="ARBA00004514"/>
    </source>
</evidence>
<dbReference type="InterPro" id="IPR001315">
    <property type="entry name" value="CARD"/>
</dbReference>
<evidence type="ECO:0000313" key="8">
    <source>
        <dbReference type="Proteomes" id="UP000261540"/>
    </source>
</evidence>
<sequence length="100" mass="11457">YARSPCKTPLLKKKHIEASVAFVDQNRTAIVQRVSAIDSILDDLHEHIGGENYDNIRAASTSQERMRKLYKVLNTDRLKELFVDTLKKNESYLVIELLGL</sequence>
<dbReference type="GO" id="GO:0042981">
    <property type="term" value="P:regulation of apoptotic process"/>
    <property type="evidence" value="ECO:0007669"/>
    <property type="project" value="InterPro"/>
</dbReference>
<evidence type="ECO:0000256" key="5">
    <source>
        <dbReference type="ARBA" id="ARBA00023198"/>
    </source>
</evidence>
<dbReference type="GO" id="GO:0045087">
    <property type="term" value="P:innate immune response"/>
    <property type="evidence" value="ECO:0007669"/>
    <property type="project" value="UniProtKB-KW"/>
</dbReference>
<evidence type="ECO:0000256" key="4">
    <source>
        <dbReference type="ARBA" id="ARBA00022859"/>
    </source>
</evidence>
<dbReference type="AlphaFoldDB" id="A0A3B3RG64"/>
<protein>
    <recommendedName>
        <fullName evidence="6">CARD domain-containing protein</fullName>
    </recommendedName>
</protein>
<dbReference type="CDD" id="cd08330">
    <property type="entry name" value="CARD_ASC_NALP1"/>
    <property type="match status" value="1"/>
</dbReference>
<dbReference type="InterPro" id="IPR011029">
    <property type="entry name" value="DEATH-like_dom_sf"/>
</dbReference>